<evidence type="ECO:0000313" key="3">
    <source>
        <dbReference type="EMBL" id="GAA4648422.1"/>
    </source>
</evidence>
<dbReference type="Proteomes" id="UP001500604">
    <property type="component" value="Unassembled WGS sequence"/>
</dbReference>
<name>A0ABP8V0Q6_9GAMM</name>
<feature type="compositionally biased region" description="Basic and acidic residues" evidence="1">
    <location>
        <begin position="360"/>
        <end position="382"/>
    </location>
</feature>
<feature type="compositionally biased region" description="Basic and acidic residues" evidence="1">
    <location>
        <begin position="454"/>
        <end position="469"/>
    </location>
</feature>
<accession>A0ABP8V0Q6</accession>
<proteinExistence type="predicted"/>
<evidence type="ECO:0000256" key="2">
    <source>
        <dbReference type="SAM" id="Phobius"/>
    </source>
</evidence>
<gene>
    <name evidence="3" type="ORF">GCM10023116_06910</name>
</gene>
<keyword evidence="4" id="KW-1185">Reference proteome</keyword>
<feature type="transmembrane region" description="Helical" evidence="2">
    <location>
        <begin position="83"/>
        <end position="101"/>
    </location>
</feature>
<feature type="transmembrane region" description="Helical" evidence="2">
    <location>
        <begin position="58"/>
        <end position="77"/>
    </location>
</feature>
<reference evidence="4" key="1">
    <citation type="journal article" date="2019" name="Int. J. Syst. Evol. Microbiol.">
        <title>The Global Catalogue of Microorganisms (GCM) 10K type strain sequencing project: providing services to taxonomists for standard genome sequencing and annotation.</title>
        <authorList>
            <consortium name="The Broad Institute Genomics Platform"/>
            <consortium name="The Broad Institute Genome Sequencing Center for Infectious Disease"/>
            <person name="Wu L."/>
            <person name="Ma J."/>
        </authorList>
    </citation>
    <scope>NUCLEOTIDE SEQUENCE [LARGE SCALE GENOMIC DNA]</scope>
    <source>
        <strain evidence="4">JCM 17805</strain>
    </source>
</reference>
<keyword evidence="2" id="KW-0472">Membrane</keyword>
<evidence type="ECO:0000313" key="4">
    <source>
        <dbReference type="Proteomes" id="UP001500604"/>
    </source>
</evidence>
<feature type="compositionally biased region" description="Basic and acidic residues" evidence="1">
    <location>
        <begin position="205"/>
        <end position="218"/>
    </location>
</feature>
<feature type="compositionally biased region" description="Basic and acidic residues" evidence="1">
    <location>
        <begin position="266"/>
        <end position="288"/>
    </location>
</feature>
<feature type="region of interest" description="Disordered" evidence="1">
    <location>
        <begin position="112"/>
        <end position="530"/>
    </location>
</feature>
<feature type="compositionally biased region" description="Polar residues" evidence="1">
    <location>
        <begin position="118"/>
        <end position="131"/>
    </location>
</feature>
<feature type="compositionally biased region" description="Basic and acidic residues" evidence="1">
    <location>
        <begin position="149"/>
        <end position="166"/>
    </location>
</feature>
<sequence>MGSAELDIDVTGKFDENTVQDLLGEKVNQSDLSDDQKQAARENINQGFSFIGFLKKHAAKIAGVAVIITIGIVAFPFPGVGLVITTVCIVTLVGIATMLIFDDNTALIQPDKEKTDTSTDQTEPQKSNQSTEPDDKNVASTHSRAQPPTKEHLKETERLKEIDRSHYPPGSSKPYGQGGSDEGRRRSPIPDWQHKPYQPNLSDADPDRKDVEFPEWKHHPYTVNEDVDFGPRSRGPSVEPGKEGDGRGAPPPPSLRRTGRPQSSPDRPDGQGPDGEKRNRQPIRDWQHKPYQPNLSDADPDRKDVEFPEWKHHPYTVNEDVDFGPRSRGPSVERAEEDDGRGAPPPPSLRGTGRPQSSPDRPDGQGPDGEKRNRQPIRDWQHKPYQPNLSDADPDRKDVEFPEWKHHPYTVNEDVDFGPRIRGPSVEPGKEGDGRGAPPPPSLRGTGRPQNSPDRPDGQELDEELKPDSGDELQFHQASQSIDDEIQALGDLLAGMEDEMEPQQDTGYVSDLDDSSLNPDGHRQEEDYSDYGSEYGDDAGADFNLRMQIHKAAQSQSGALEQDGFQHGSLAKPLQSDVVSPKSVLTELQEKIFKHGMNSPGFAASLKQIHKDGTFLGQREICQFARKEILKRNKEMGMVETDLDDWSKVWDALNNKSLY</sequence>
<feature type="compositionally biased region" description="Basic and acidic residues" evidence="1">
    <location>
        <begin position="393"/>
        <end position="406"/>
    </location>
</feature>
<keyword evidence="2" id="KW-1133">Transmembrane helix</keyword>
<comment type="caution">
    <text evidence="3">The sequence shown here is derived from an EMBL/GenBank/DDBJ whole genome shotgun (WGS) entry which is preliminary data.</text>
</comment>
<evidence type="ECO:0000256" key="1">
    <source>
        <dbReference type="SAM" id="MobiDB-lite"/>
    </source>
</evidence>
<dbReference type="EMBL" id="BAABFL010000074">
    <property type="protein sequence ID" value="GAA4648422.1"/>
    <property type="molecule type" value="Genomic_DNA"/>
</dbReference>
<feature type="compositionally biased region" description="Basic and acidic residues" evidence="1">
    <location>
        <begin position="299"/>
        <end position="312"/>
    </location>
</feature>
<organism evidence="3 4">
    <name type="scientific">Kistimonas scapharcae</name>
    <dbReference type="NCBI Taxonomy" id="1036133"/>
    <lineage>
        <taxon>Bacteria</taxon>
        <taxon>Pseudomonadati</taxon>
        <taxon>Pseudomonadota</taxon>
        <taxon>Gammaproteobacteria</taxon>
        <taxon>Oceanospirillales</taxon>
        <taxon>Endozoicomonadaceae</taxon>
        <taxon>Kistimonas</taxon>
    </lineage>
</organism>
<keyword evidence="2" id="KW-0812">Transmembrane</keyword>
<protein>
    <submittedName>
        <fullName evidence="3">Uncharacterized protein</fullName>
    </submittedName>
</protein>